<protein>
    <submittedName>
        <fullName evidence="1">Uncharacterized protein</fullName>
    </submittedName>
</protein>
<accession>A0ACB7P109</accession>
<keyword evidence="2" id="KW-1185">Reference proteome</keyword>
<gene>
    <name evidence="1" type="ORF">F5144DRAFT_499039</name>
</gene>
<organism evidence="1 2">
    <name type="scientific">Chaetomium tenue</name>
    <dbReference type="NCBI Taxonomy" id="1854479"/>
    <lineage>
        <taxon>Eukaryota</taxon>
        <taxon>Fungi</taxon>
        <taxon>Dikarya</taxon>
        <taxon>Ascomycota</taxon>
        <taxon>Pezizomycotina</taxon>
        <taxon>Sordariomycetes</taxon>
        <taxon>Sordariomycetidae</taxon>
        <taxon>Sordariales</taxon>
        <taxon>Chaetomiaceae</taxon>
        <taxon>Chaetomium</taxon>
    </lineage>
</organism>
<evidence type="ECO:0000313" key="2">
    <source>
        <dbReference type="Proteomes" id="UP000724584"/>
    </source>
</evidence>
<proteinExistence type="predicted"/>
<sequence length="428" mass="47859">MDPNEIPIIDSWANSGALDDDTWNPDWDEFVINCADPLQDAEFAVSTTDDNVRFQYETAQSIWELNQNAPLPPANHPSPDYVGHLPTSILDRTAWGPDIEVEKREDVSSIGVALVSPTRQWIPVEEEDLALKDPKTTTPPQAKAKPPSASRCAPCRFAGVPQARNLLVALRREIDQMSQFSSGESLESLFGGNLHGTLLTAWSCAYWITMLLNWDDNDLYLNPLTVGLHGGIDLADAKNLVLELTYSVAHHVQVLIQELCYRTMVSMTEADKHHNPTTICCALWIVFAAAHKFEKRNFAATSLTNLRYSEVLEAKVPFLQNDELFQNRETSRWGLTAPRPTNPTWNNDLRGLGVAPRADRRLIPNTYPLDYSTLTARNTAVRVPHRDAMTLHQFVGDGEARRSKRRASRSPSVSGMSRRAKTCSSDII</sequence>
<dbReference type="Proteomes" id="UP000724584">
    <property type="component" value="Unassembled WGS sequence"/>
</dbReference>
<name>A0ACB7P109_9PEZI</name>
<comment type="caution">
    <text evidence="1">The sequence shown here is derived from an EMBL/GenBank/DDBJ whole genome shotgun (WGS) entry which is preliminary data.</text>
</comment>
<reference evidence="1 2" key="1">
    <citation type="journal article" date="2021" name="Nat. Commun.">
        <title>Genetic determinants of endophytism in the Arabidopsis root mycobiome.</title>
        <authorList>
            <person name="Mesny F."/>
            <person name="Miyauchi S."/>
            <person name="Thiergart T."/>
            <person name="Pickel B."/>
            <person name="Atanasova L."/>
            <person name="Karlsson M."/>
            <person name="Huettel B."/>
            <person name="Barry K.W."/>
            <person name="Haridas S."/>
            <person name="Chen C."/>
            <person name="Bauer D."/>
            <person name="Andreopoulos W."/>
            <person name="Pangilinan J."/>
            <person name="LaButti K."/>
            <person name="Riley R."/>
            <person name="Lipzen A."/>
            <person name="Clum A."/>
            <person name="Drula E."/>
            <person name="Henrissat B."/>
            <person name="Kohler A."/>
            <person name="Grigoriev I.V."/>
            <person name="Martin F.M."/>
            <person name="Hacquard S."/>
        </authorList>
    </citation>
    <scope>NUCLEOTIDE SEQUENCE [LARGE SCALE GENOMIC DNA]</scope>
    <source>
        <strain evidence="1 2">MPI-SDFR-AT-0079</strain>
    </source>
</reference>
<dbReference type="EMBL" id="JAGIZQ010000007">
    <property type="protein sequence ID" value="KAH6617491.1"/>
    <property type="molecule type" value="Genomic_DNA"/>
</dbReference>
<evidence type="ECO:0000313" key="1">
    <source>
        <dbReference type="EMBL" id="KAH6617491.1"/>
    </source>
</evidence>